<gene>
    <name evidence="1" type="ORF">ZIOFF_048346</name>
</gene>
<evidence type="ECO:0000313" key="2">
    <source>
        <dbReference type="Proteomes" id="UP000734854"/>
    </source>
</evidence>
<proteinExistence type="predicted"/>
<evidence type="ECO:0000313" key="1">
    <source>
        <dbReference type="EMBL" id="KAG6493364.1"/>
    </source>
</evidence>
<dbReference type="PANTHER" id="PTHR34788">
    <property type="entry name" value="F15I1.22"/>
    <property type="match status" value="1"/>
</dbReference>
<dbReference type="PANTHER" id="PTHR34788:SF4">
    <property type="entry name" value="F15I1.22"/>
    <property type="match status" value="1"/>
</dbReference>
<dbReference type="AlphaFoldDB" id="A0A8J5FS84"/>
<name>A0A8J5FS84_ZINOF</name>
<comment type="caution">
    <text evidence="1">The sequence shown here is derived from an EMBL/GenBank/DDBJ whole genome shotgun (WGS) entry which is preliminary data.</text>
</comment>
<reference evidence="1 2" key="1">
    <citation type="submission" date="2020-08" db="EMBL/GenBank/DDBJ databases">
        <title>Plant Genome Project.</title>
        <authorList>
            <person name="Zhang R.-G."/>
        </authorList>
    </citation>
    <scope>NUCLEOTIDE SEQUENCE [LARGE SCALE GENOMIC DNA]</scope>
    <source>
        <tissue evidence="1">Rhizome</tissue>
    </source>
</reference>
<dbReference type="EMBL" id="JACMSC010000013">
    <property type="protein sequence ID" value="KAG6493364.1"/>
    <property type="molecule type" value="Genomic_DNA"/>
</dbReference>
<sequence length="128" mass="14776">MPPVADDHDHPPLLFQFRPFRFRVAGLPPRAVPRRKKMSVVRLGSHSGWGWRGGRRIVAGFLRRIRLRWLAAKYRAMLTQLRECHRSLVRDLTEGAGSSEARQARFMMEAYFAAPLFPVSTVSRNLSY</sequence>
<organism evidence="1 2">
    <name type="scientific">Zingiber officinale</name>
    <name type="common">Ginger</name>
    <name type="synonym">Amomum zingiber</name>
    <dbReference type="NCBI Taxonomy" id="94328"/>
    <lineage>
        <taxon>Eukaryota</taxon>
        <taxon>Viridiplantae</taxon>
        <taxon>Streptophyta</taxon>
        <taxon>Embryophyta</taxon>
        <taxon>Tracheophyta</taxon>
        <taxon>Spermatophyta</taxon>
        <taxon>Magnoliopsida</taxon>
        <taxon>Liliopsida</taxon>
        <taxon>Zingiberales</taxon>
        <taxon>Zingiberaceae</taxon>
        <taxon>Zingiber</taxon>
    </lineage>
</organism>
<protein>
    <submittedName>
        <fullName evidence="1">Uncharacterized protein</fullName>
    </submittedName>
</protein>
<dbReference type="Proteomes" id="UP000734854">
    <property type="component" value="Unassembled WGS sequence"/>
</dbReference>
<accession>A0A8J5FS84</accession>
<keyword evidence="2" id="KW-1185">Reference proteome</keyword>